<evidence type="ECO:0000313" key="3">
    <source>
        <dbReference type="Proteomes" id="UP000177026"/>
    </source>
</evidence>
<sequence>MGLQPSYRGEKTKHYAPIGSRFEIPLLAGGLLGLVAIGLYTLVQFAPLIQNFISTALQPGRTP</sequence>
<dbReference type="AlphaFoldDB" id="A0A1F7GN55"/>
<dbReference type="Proteomes" id="UP000177026">
    <property type="component" value="Unassembled WGS sequence"/>
</dbReference>
<gene>
    <name evidence="2" type="ORF">A2866_05680</name>
</gene>
<evidence type="ECO:0000256" key="1">
    <source>
        <dbReference type="SAM" id="Phobius"/>
    </source>
</evidence>
<dbReference type="EMBL" id="MFZI01000034">
    <property type="protein sequence ID" value="OGK20399.1"/>
    <property type="molecule type" value="Genomic_DNA"/>
</dbReference>
<keyword evidence="1" id="KW-0812">Transmembrane</keyword>
<reference evidence="2 3" key="1">
    <citation type="journal article" date="2016" name="Nat. Commun.">
        <title>Thousands of microbial genomes shed light on interconnected biogeochemical processes in an aquifer system.</title>
        <authorList>
            <person name="Anantharaman K."/>
            <person name="Brown C.T."/>
            <person name="Hug L.A."/>
            <person name="Sharon I."/>
            <person name="Castelle C.J."/>
            <person name="Probst A.J."/>
            <person name="Thomas B.C."/>
            <person name="Singh A."/>
            <person name="Wilkins M.J."/>
            <person name="Karaoz U."/>
            <person name="Brodie E.L."/>
            <person name="Williams K.H."/>
            <person name="Hubbard S.S."/>
            <person name="Banfield J.F."/>
        </authorList>
    </citation>
    <scope>NUCLEOTIDE SEQUENCE [LARGE SCALE GENOMIC DNA]</scope>
</reference>
<evidence type="ECO:0000313" key="2">
    <source>
        <dbReference type="EMBL" id="OGK20399.1"/>
    </source>
</evidence>
<protein>
    <submittedName>
        <fullName evidence="2">Uncharacterized protein</fullName>
    </submittedName>
</protein>
<keyword evidence="1" id="KW-0472">Membrane</keyword>
<proteinExistence type="predicted"/>
<accession>A0A1F7GN55</accession>
<comment type="caution">
    <text evidence="2">The sequence shown here is derived from an EMBL/GenBank/DDBJ whole genome shotgun (WGS) entry which is preliminary data.</text>
</comment>
<name>A0A1F7GN55_9BACT</name>
<organism evidence="2 3">
    <name type="scientific">Candidatus Roizmanbacteria bacterium RIFCSPHIGHO2_01_FULL_39_8</name>
    <dbReference type="NCBI Taxonomy" id="1802033"/>
    <lineage>
        <taxon>Bacteria</taxon>
        <taxon>Candidatus Roizmaniibacteriota</taxon>
    </lineage>
</organism>
<keyword evidence="1" id="KW-1133">Transmembrane helix</keyword>
<feature type="transmembrane region" description="Helical" evidence="1">
    <location>
        <begin position="24"/>
        <end position="43"/>
    </location>
</feature>